<feature type="compositionally biased region" description="Basic and acidic residues" evidence="1">
    <location>
        <begin position="1"/>
        <end position="10"/>
    </location>
</feature>
<organism evidence="2 3">
    <name type="scientific">Oryza sativa subsp. japonica</name>
    <name type="common">Rice</name>
    <dbReference type="NCBI Taxonomy" id="39947"/>
    <lineage>
        <taxon>Eukaryota</taxon>
        <taxon>Viridiplantae</taxon>
        <taxon>Streptophyta</taxon>
        <taxon>Embryophyta</taxon>
        <taxon>Tracheophyta</taxon>
        <taxon>Spermatophyta</taxon>
        <taxon>Magnoliopsida</taxon>
        <taxon>Liliopsida</taxon>
        <taxon>Poales</taxon>
        <taxon>Poaceae</taxon>
        <taxon>BOP clade</taxon>
        <taxon>Oryzoideae</taxon>
        <taxon>Oryzeae</taxon>
        <taxon>Oryzinae</taxon>
        <taxon>Oryza</taxon>
        <taxon>Oryza sativa</taxon>
    </lineage>
</organism>
<protein>
    <submittedName>
        <fullName evidence="2">Os07g0204800 protein</fullName>
    </submittedName>
</protein>
<dbReference type="InParanoid" id="A0A0P0X3W9"/>
<feature type="compositionally biased region" description="Basic and acidic residues" evidence="1">
    <location>
        <begin position="75"/>
        <end position="93"/>
    </location>
</feature>
<keyword evidence="3" id="KW-1185">Reference proteome</keyword>
<proteinExistence type="predicted"/>
<dbReference type="Gramene" id="Os07t0204800-01">
    <property type="protein sequence ID" value="Os07t0204800-01"/>
    <property type="gene ID" value="Os07g0204800"/>
</dbReference>
<evidence type="ECO:0000313" key="3">
    <source>
        <dbReference type="Proteomes" id="UP000059680"/>
    </source>
</evidence>
<accession>A0A0P0X3W9</accession>
<sequence>RRSLRWRDGDPPGAKTSLCSRGARPRRRFLLPTSPQLSQIGAAASHSLAIGKISRTADPSLSLAKNSAAAPHPSHLHDEARTTDHEINNGKDRGQVNKMGVVKVIGKYFIRTRYQVTNIYQLKSRPQGVPLRVRKMLKSAQAIDEFNQDGV</sequence>
<reference evidence="2 3" key="2">
    <citation type="journal article" date="2013" name="Plant Cell Physiol.">
        <title>Rice Annotation Project Database (RAP-DB): an integrative and interactive database for rice genomics.</title>
        <authorList>
            <person name="Sakai H."/>
            <person name="Lee S.S."/>
            <person name="Tanaka T."/>
            <person name="Numa H."/>
            <person name="Kim J."/>
            <person name="Kawahara Y."/>
            <person name="Wakimoto H."/>
            <person name="Yang C.C."/>
            <person name="Iwamoto M."/>
            <person name="Abe T."/>
            <person name="Yamada Y."/>
            <person name="Muto A."/>
            <person name="Inokuchi H."/>
            <person name="Ikemura T."/>
            <person name="Matsumoto T."/>
            <person name="Sasaki T."/>
            <person name="Itoh T."/>
        </authorList>
    </citation>
    <scope>NUCLEOTIDE SEQUENCE [LARGE SCALE GENOMIC DNA]</scope>
    <source>
        <strain evidence="3">cv. Nipponbare</strain>
    </source>
</reference>
<dbReference type="EMBL" id="AP014963">
    <property type="protein sequence ID" value="BAT00533.1"/>
    <property type="molecule type" value="Genomic_DNA"/>
</dbReference>
<dbReference type="STRING" id="39947.A0A0P0X3W9"/>
<feature type="non-terminal residue" evidence="2">
    <location>
        <position position="1"/>
    </location>
</feature>
<name>A0A0P0X3W9_ORYSJ</name>
<evidence type="ECO:0000313" key="2">
    <source>
        <dbReference type="EMBL" id="BAT00533.1"/>
    </source>
</evidence>
<reference evidence="2 3" key="3">
    <citation type="journal article" date="2013" name="Rice">
        <title>Improvement of the Oryza sativa Nipponbare reference genome using next generation sequence and optical map data.</title>
        <authorList>
            <person name="Kawahara Y."/>
            <person name="de la Bastide M."/>
            <person name="Hamilton J.P."/>
            <person name="Kanamori H."/>
            <person name="McCombie W.R."/>
            <person name="Ouyang S."/>
            <person name="Schwartz D.C."/>
            <person name="Tanaka T."/>
            <person name="Wu J."/>
            <person name="Zhou S."/>
            <person name="Childs K.L."/>
            <person name="Davidson R.M."/>
            <person name="Lin H."/>
            <person name="Quesada-Ocampo L."/>
            <person name="Vaillancourt B."/>
            <person name="Sakai H."/>
            <person name="Lee S.S."/>
            <person name="Kim J."/>
            <person name="Numa H."/>
            <person name="Itoh T."/>
            <person name="Buell C.R."/>
            <person name="Matsumoto T."/>
        </authorList>
    </citation>
    <scope>NUCLEOTIDE SEQUENCE [LARGE SCALE GENOMIC DNA]</scope>
    <source>
        <strain evidence="3">cv. Nipponbare</strain>
    </source>
</reference>
<dbReference type="Proteomes" id="UP000059680">
    <property type="component" value="Chromosome 7"/>
</dbReference>
<dbReference type="PaxDb" id="39947-A0A0P0X3W9"/>
<dbReference type="AlphaFoldDB" id="A0A0P0X3W9"/>
<reference evidence="3" key="1">
    <citation type="journal article" date="2005" name="Nature">
        <title>The map-based sequence of the rice genome.</title>
        <authorList>
            <consortium name="International rice genome sequencing project (IRGSP)"/>
            <person name="Matsumoto T."/>
            <person name="Wu J."/>
            <person name="Kanamori H."/>
            <person name="Katayose Y."/>
            <person name="Fujisawa M."/>
            <person name="Namiki N."/>
            <person name="Mizuno H."/>
            <person name="Yamamoto K."/>
            <person name="Antonio B.A."/>
            <person name="Baba T."/>
            <person name="Sakata K."/>
            <person name="Nagamura Y."/>
            <person name="Aoki H."/>
            <person name="Arikawa K."/>
            <person name="Arita K."/>
            <person name="Bito T."/>
            <person name="Chiden Y."/>
            <person name="Fujitsuka N."/>
            <person name="Fukunaka R."/>
            <person name="Hamada M."/>
            <person name="Harada C."/>
            <person name="Hayashi A."/>
            <person name="Hijishita S."/>
            <person name="Honda M."/>
            <person name="Hosokawa S."/>
            <person name="Ichikawa Y."/>
            <person name="Idonuma A."/>
            <person name="Iijima M."/>
            <person name="Ikeda M."/>
            <person name="Ikeno M."/>
            <person name="Ito K."/>
            <person name="Ito S."/>
            <person name="Ito T."/>
            <person name="Ito Y."/>
            <person name="Ito Y."/>
            <person name="Iwabuchi A."/>
            <person name="Kamiya K."/>
            <person name="Karasawa W."/>
            <person name="Kurita K."/>
            <person name="Katagiri S."/>
            <person name="Kikuta A."/>
            <person name="Kobayashi H."/>
            <person name="Kobayashi N."/>
            <person name="Machita K."/>
            <person name="Maehara T."/>
            <person name="Masukawa M."/>
            <person name="Mizubayashi T."/>
            <person name="Mukai Y."/>
            <person name="Nagasaki H."/>
            <person name="Nagata Y."/>
            <person name="Naito S."/>
            <person name="Nakashima M."/>
            <person name="Nakama Y."/>
            <person name="Nakamichi Y."/>
            <person name="Nakamura M."/>
            <person name="Meguro A."/>
            <person name="Negishi M."/>
            <person name="Ohta I."/>
            <person name="Ohta T."/>
            <person name="Okamoto M."/>
            <person name="Ono N."/>
            <person name="Saji S."/>
            <person name="Sakaguchi M."/>
            <person name="Sakai K."/>
            <person name="Shibata M."/>
            <person name="Shimokawa T."/>
            <person name="Song J."/>
            <person name="Takazaki Y."/>
            <person name="Terasawa K."/>
            <person name="Tsugane M."/>
            <person name="Tsuji K."/>
            <person name="Ueda S."/>
            <person name="Waki K."/>
            <person name="Yamagata H."/>
            <person name="Yamamoto M."/>
            <person name="Yamamoto S."/>
            <person name="Yamane H."/>
            <person name="Yoshiki S."/>
            <person name="Yoshihara R."/>
            <person name="Yukawa K."/>
            <person name="Zhong H."/>
            <person name="Yano M."/>
            <person name="Yuan Q."/>
            <person name="Ouyang S."/>
            <person name="Liu J."/>
            <person name="Jones K.M."/>
            <person name="Gansberger K."/>
            <person name="Moffat K."/>
            <person name="Hill J."/>
            <person name="Bera J."/>
            <person name="Fadrosh D."/>
            <person name="Jin S."/>
            <person name="Johri S."/>
            <person name="Kim M."/>
            <person name="Overton L."/>
            <person name="Reardon M."/>
            <person name="Tsitrin T."/>
            <person name="Vuong H."/>
            <person name="Weaver B."/>
            <person name="Ciecko A."/>
            <person name="Tallon L."/>
            <person name="Jackson J."/>
            <person name="Pai G."/>
            <person name="Aken S.V."/>
            <person name="Utterback T."/>
            <person name="Reidmuller S."/>
            <person name="Feldblyum T."/>
            <person name="Hsiao J."/>
            <person name="Zismann V."/>
            <person name="Iobst S."/>
            <person name="de Vazeille A.R."/>
            <person name="Buell C.R."/>
            <person name="Ying K."/>
            <person name="Li Y."/>
            <person name="Lu T."/>
            <person name="Huang Y."/>
            <person name="Zhao Q."/>
            <person name="Feng Q."/>
            <person name="Zhang L."/>
            <person name="Zhu J."/>
            <person name="Weng Q."/>
            <person name="Mu J."/>
            <person name="Lu Y."/>
            <person name="Fan D."/>
            <person name="Liu Y."/>
            <person name="Guan J."/>
            <person name="Zhang Y."/>
            <person name="Yu S."/>
            <person name="Liu X."/>
            <person name="Zhang Y."/>
            <person name="Hong G."/>
            <person name="Han B."/>
            <person name="Choisne N."/>
            <person name="Demange N."/>
            <person name="Orjeda G."/>
            <person name="Samain S."/>
            <person name="Cattolico L."/>
            <person name="Pelletier E."/>
            <person name="Couloux A."/>
            <person name="Segurens B."/>
            <person name="Wincker P."/>
            <person name="D'Hont A."/>
            <person name="Scarpelli C."/>
            <person name="Weissenbach J."/>
            <person name="Salanoubat M."/>
            <person name="Quetier F."/>
            <person name="Yu Y."/>
            <person name="Kim H.R."/>
            <person name="Rambo T."/>
            <person name="Currie J."/>
            <person name="Collura K."/>
            <person name="Luo M."/>
            <person name="Yang T."/>
            <person name="Ammiraju J.S.S."/>
            <person name="Engler F."/>
            <person name="Soderlund C."/>
            <person name="Wing R.A."/>
            <person name="Palmer L.E."/>
            <person name="de la Bastide M."/>
            <person name="Spiegel L."/>
            <person name="Nascimento L."/>
            <person name="Zutavern T."/>
            <person name="O'Shaughnessy A."/>
            <person name="Dike S."/>
            <person name="Dedhia N."/>
            <person name="Preston R."/>
            <person name="Balija V."/>
            <person name="McCombie W.R."/>
            <person name="Chow T."/>
            <person name="Chen H."/>
            <person name="Chung M."/>
            <person name="Chen C."/>
            <person name="Shaw J."/>
            <person name="Wu H."/>
            <person name="Hsiao K."/>
            <person name="Chao Y."/>
            <person name="Chu M."/>
            <person name="Cheng C."/>
            <person name="Hour A."/>
            <person name="Lee P."/>
            <person name="Lin S."/>
            <person name="Lin Y."/>
            <person name="Liou J."/>
            <person name="Liu S."/>
            <person name="Hsing Y."/>
            <person name="Raghuvanshi S."/>
            <person name="Mohanty A."/>
            <person name="Bharti A.K."/>
            <person name="Gaur A."/>
            <person name="Gupta V."/>
            <person name="Kumar D."/>
            <person name="Ravi V."/>
            <person name="Vij S."/>
            <person name="Kapur A."/>
            <person name="Khurana P."/>
            <person name="Khurana P."/>
            <person name="Khurana J.P."/>
            <person name="Tyagi A.K."/>
            <person name="Gaikwad K."/>
            <person name="Singh A."/>
            <person name="Dalal V."/>
            <person name="Srivastava S."/>
            <person name="Dixit A."/>
            <person name="Pal A.K."/>
            <person name="Ghazi I.A."/>
            <person name="Yadav M."/>
            <person name="Pandit A."/>
            <person name="Bhargava A."/>
            <person name="Sureshbabu K."/>
            <person name="Batra K."/>
            <person name="Sharma T.R."/>
            <person name="Mohapatra T."/>
            <person name="Singh N.K."/>
            <person name="Messing J."/>
            <person name="Nelson A.B."/>
            <person name="Fuks G."/>
            <person name="Kavchok S."/>
            <person name="Keizer G."/>
            <person name="Linton E."/>
            <person name="Llaca V."/>
            <person name="Song R."/>
            <person name="Tanyolac B."/>
            <person name="Young S."/>
            <person name="Ho-Il K."/>
            <person name="Hahn J.H."/>
            <person name="Sangsakoo G."/>
            <person name="Vanavichit A."/>
            <person name="de Mattos Luiz.A.T."/>
            <person name="Zimmer P.D."/>
            <person name="Malone G."/>
            <person name="Dellagostin O."/>
            <person name="de Oliveira A.C."/>
            <person name="Bevan M."/>
            <person name="Bancroft I."/>
            <person name="Minx P."/>
            <person name="Cordum H."/>
            <person name="Wilson R."/>
            <person name="Cheng Z."/>
            <person name="Jin W."/>
            <person name="Jiang J."/>
            <person name="Leong S.A."/>
            <person name="Iwama H."/>
            <person name="Gojobori T."/>
            <person name="Itoh T."/>
            <person name="Niimura Y."/>
            <person name="Fujii Y."/>
            <person name="Habara T."/>
            <person name="Sakai H."/>
            <person name="Sato Y."/>
            <person name="Wilson G."/>
            <person name="Kumar K."/>
            <person name="McCouch S."/>
            <person name="Juretic N."/>
            <person name="Hoen D."/>
            <person name="Wright S."/>
            <person name="Bruskiewich R."/>
            <person name="Bureau T."/>
            <person name="Miyao A."/>
            <person name="Hirochika H."/>
            <person name="Nishikawa T."/>
            <person name="Kadowaki K."/>
            <person name="Sugiura M."/>
            <person name="Burr B."/>
            <person name="Sasaki T."/>
        </authorList>
    </citation>
    <scope>NUCLEOTIDE SEQUENCE [LARGE SCALE GENOMIC DNA]</scope>
    <source>
        <strain evidence="3">cv. Nipponbare</strain>
    </source>
</reference>
<gene>
    <name evidence="2" type="ordered locus">Os07g0204800</name>
    <name evidence="2" type="ORF">OSNPB_070204800</name>
</gene>
<feature type="region of interest" description="Disordered" evidence="1">
    <location>
        <begin position="62"/>
        <end position="93"/>
    </location>
</feature>
<feature type="region of interest" description="Disordered" evidence="1">
    <location>
        <begin position="1"/>
        <end position="20"/>
    </location>
</feature>
<evidence type="ECO:0000256" key="1">
    <source>
        <dbReference type="SAM" id="MobiDB-lite"/>
    </source>
</evidence>